<evidence type="ECO:0008006" key="4">
    <source>
        <dbReference type="Google" id="ProtNLM"/>
    </source>
</evidence>
<evidence type="ECO:0000313" key="3">
    <source>
        <dbReference type="Proteomes" id="UP001216390"/>
    </source>
</evidence>
<sequence length="145" mass="14722">MHHTRHPRPLSAALSLAALAALAVGATACSDDDAAGGGPGLCTERAAYTDMVGALQQEPPVFDRAGAAVEVLAAADDGTLDDELAEIGTTFDEAAAALEGVDTLDVDASRAAVEEAVGQEQLDDAAAALETVQRHYVEECTSDDG</sequence>
<dbReference type="PROSITE" id="PS51257">
    <property type="entry name" value="PROKAR_LIPOPROTEIN"/>
    <property type="match status" value="1"/>
</dbReference>
<protein>
    <recommendedName>
        <fullName evidence="4">Secreted protein</fullName>
    </recommendedName>
</protein>
<proteinExistence type="predicted"/>
<keyword evidence="1" id="KW-0732">Signal</keyword>
<reference evidence="2" key="1">
    <citation type="submission" date="2023-01" db="EMBL/GenBank/DDBJ databases">
        <title>The diversity of Class Acidimicrobiia in South China Sea sediment environments and the proposal of Iamia marina sp. nov., a novel species of the genus Iamia.</title>
        <authorList>
            <person name="He Y."/>
            <person name="Tian X."/>
        </authorList>
    </citation>
    <scope>NUCLEOTIDE SEQUENCE</scope>
    <source>
        <strain evidence="2">DSM 19957</strain>
    </source>
</reference>
<name>A0AAF0BRG3_9ACTN</name>
<evidence type="ECO:0000313" key="2">
    <source>
        <dbReference type="EMBL" id="WCO66606.1"/>
    </source>
</evidence>
<dbReference type="KEGG" id="ima:PO878_19085"/>
<organism evidence="2 3">
    <name type="scientific">Iamia majanohamensis</name>
    <dbReference type="NCBI Taxonomy" id="467976"/>
    <lineage>
        <taxon>Bacteria</taxon>
        <taxon>Bacillati</taxon>
        <taxon>Actinomycetota</taxon>
        <taxon>Acidimicrobiia</taxon>
        <taxon>Acidimicrobiales</taxon>
        <taxon>Iamiaceae</taxon>
        <taxon>Iamia</taxon>
    </lineage>
</organism>
<dbReference type="AlphaFoldDB" id="A0AAF0BRG3"/>
<feature type="signal peptide" evidence="1">
    <location>
        <begin position="1"/>
        <end position="28"/>
    </location>
</feature>
<keyword evidence="3" id="KW-1185">Reference proteome</keyword>
<dbReference type="RefSeq" id="WP_272736129.1">
    <property type="nucleotide sequence ID" value="NZ_CP116942.1"/>
</dbReference>
<dbReference type="EMBL" id="CP116942">
    <property type="protein sequence ID" value="WCO66606.1"/>
    <property type="molecule type" value="Genomic_DNA"/>
</dbReference>
<gene>
    <name evidence="2" type="ORF">PO878_19085</name>
</gene>
<feature type="chain" id="PRO_5042161647" description="Secreted protein" evidence="1">
    <location>
        <begin position="29"/>
        <end position="145"/>
    </location>
</feature>
<accession>A0AAF0BRG3</accession>
<evidence type="ECO:0000256" key="1">
    <source>
        <dbReference type="SAM" id="SignalP"/>
    </source>
</evidence>
<dbReference type="Proteomes" id="UP001216390">
    <property type="component" value="Chromosome"/>
</dbReference>